<feature type="compositionally biased region" description="Low complexity" evidence="1">
    <location>
        <begin position="720"/>
        <end position="731"/>
    </location>
</feature>
<evidence type="ECO:0000313" key="2">
    <source>
        <dbReference type="EMBL" id="KCV71926.1"/>
    </source>
</evidence>
<dbReference type="EMBL" id="KB932202">
    <property type="protein sequence ID" value="KCV71926.1"/>
    <property type="molecule type" value="Genomic_DNA"/>
</dbReference>
<gene>
    <name evidence="2" type="ORF">H696_01336</name>
</gene>
<protein>
    <submittedName>
        <fullName evidence="2">Uncharacterized protein</fullName>
    </submittedName>
</protein>
<feature type="compositionally biased region" description="Pro residues" evidence="1">
    <location>
        <begin position="708"/>
        <end position="719"/>
    </location>
</feature>
<reference evidence="2" key="1">
    <citation type="submission" date="2013-04" db="EMBL/GenBank/DDBJ databases">
        <title>The Genome Sequence of Fonticula alba ATCC 38817.</title>
        <authorList>
            <consortium name="The Broad Institute Genomics Platform"/>
            <person name="Russ C."/>
            <person name="Cuomo C."/>
            <person name="Burger G."/>
            <person name="Gray M.W."/>
            <person name="Holland P.W.H."/>
            <person name="King N."/>
            <person name="Lang F.B.F."/>
            <person name="Roger A.J."/>
            <person name="Ruiz-Trillo I."/>
            <person name="Brown M."/>
            <person name="Walker B."/>
            <person name="Young S."/>
            <person name="Zeng Q."/>
            <person name="Gargeya S."/>
            <person name="Fitzgerald M."/>
            <person name="Haas B."/>
            <person name="Abouelleil A."/>
            <person name="Allen A.W."/>
            <person name="Alvarado L."/>
            <person name="Arachchi H.M."/>
            <person name="Berlin A.M."/>
            <person name="Chapman S.B."/>
            <person name="Gainer-Dewar J."/>
            <person name="Goldberg J."/>
            <person name="Griggs A."/>
            <person name="Gujja S."/>
            <person name="Hansen M."/>
            <person name="Howarth C."/>
            <person name="Imamovic A."/>
            <person name="Ireland A."/>
            <person name="Larimer J."/>
            <person name="McCowan C."/>
            <person name="Murphy C."/>
            <person name="Pearson M."/>
            <person name="Poon T.W."/>
            <person name="Priest M."/>
            <person name="Roberts A."/>
            <person name="Saif S."/>
            <person name="Shea T."/>
            <person name="Sisk P."/>
            <person name="Sykes S."/>
            <person name="Wortman J."/>
            <person name="Nusbaum C."/>
            <person name="Birren B."/>
        </authorList>
    </citation>
    <scope>NUCLEOTIDE SEQUENCE [LARGE SCALE GENOMIC DNA]</scope>
    <source>
        <strain evidence="2">ATCC 38817</strain>
    </source>
</reference>
<dbReference type="AlphaFoldDB" id="A0A058ZDB4"/>
<evidence type="ECO:0000256" key="1">
    <source>
        <dbReference type="SAM" id="MobiDB-lite"/>
    </source>
</evidence>
<name>A0A058ZDB4_FONAL</name>
<feature type="compositionally biased region" description="Low complexity" evidence="1">
    <location>
        <begin position="522"/>
        <end position="531"/>
    </location>
</feature>
<feature type="region of interest" description="Disordered" evidence="1">
    <location>
        <begin position="475"/>
        <end position="531"/>
    </location>
</feature>
<feature type="region of interest" description="Disordered" evidence="1">
    <location>
        <begin position="701"/>
        <end position="731"/>
    </location>
</feature>
<proteinExistence type="predicted"/>
<dbReference type="Proteomes" id="UP000030693">
    <property type="component" value="Unassembled WGS sequence"/>
</dbReference>
<dbReference type="GeneID" id="20526061"/>
<evidence type="ECO:0000313" key="3">
    <source>
        <dbReference type="Proteomes" id="UP000030693"/>
    </source>
</evidence>
<keyword evidence="3" id="KW-1185">Reference proteome</keyword>
<sequence length="731" mass="77617">MPDITGDSRRLKKSFDFASSVYDDIQPFASWPGPASGQDHLVDFVKQQHAHFKDLSVMDKTMVLILVHFVIDRRGVAPCHFEEHPRDSVLRLLGILLMHFANAEDDPAGADTSATAFRLLRGFLCLYQEDDDIRLHTKHVLDHLRQRSGRKIDKWADDSTARAPPASRPGDVPIGRVFNQMFLTLGANGLVYVDNEAGRGLFRRMAVEGHCVAAITSSRAPGPGEEARGPVRARVAVTPLRGDLPSSLADTAGLVASLRKTQVFEFDLGDATAYKCLGFYLCNYAEAGLCRGNVRLCYSWSHIFDLPVDPLDYHAHGGLIELALPPGSELGGKKARSGAEHEVSGPLSGRRGLADLVRICPGFEGGWIAGLRSAGRGPDLFEHAAILVELFLYYEHMGCLFERDREVAVRMLAGVTAAQVATEAAARRAASTQELAAPEAEAEEDAELAGASLSITQDVVQAAVQAAFQAALRDPAGRAGGGCSDSGSDSDSEWDLGGDLGWDTIDRGPDWASDSEWEDARAAAGDGAAVAPSPSTLELLAAGLPVDETAKLLGKKAASEAARVTTKLAANSAVRMAGRMATKMTAKMATKMANKMLDGKLDEKSVREALHTTASLAGQLAGEESGAEASRQAAKMSARLATNMAASMAVKMADGLTIGTVFKVTVGVTTGIGARDLATTFSRLAVESLLESVNQLGREAARLEAGPADPPEVQRPPPAAVVLPQQPVLGK</sequence>
<accession>A0A058ZDB4</accession>
<organism evidence="2">
    <name type="scientific">Fonticula alba</name>
    <name type="common">Slime mold</name>
    <dbReference type="NCBI Taxonomy" id="691883"/>
    <lineage>
        <taxon>Eukaryota</taxon>
        <taxon>Rotosphaerida</taxon>
        <taxon>Fonticulaceae</taxon>
        <taxon>Fonticula</taxon>
    </lineage>
</organism>
<dbReference type="RefSeq" id="XP_009493505.1">
    <property type="nucleotide sequence ID" value="XM_009495230.1"/>
</dbReference>